<evidence type="ECO:0000256" key="2">
    <source>
        <dbReference type="ARBA" id="ARBA00022840"/>
    </source>
</evidence>
<dbReference type="OrthoDB" id="5476461at2"/>
<dbReference type="PANTHER" id="PTHR16305:SF28">
    <property type="entry name" value="GUANYLATE CYCLASE DOMAIN-CONTAINING PROTEIN"/>
    <property type="match status" value="1"/>
</dbReference>
<dbReference type="GO" id="GO:0005737">
    <property type="term" value="C:cytoplasm"/>
    <property type="evidence" value="ECO:0007669"/>
    <property type="project" value="TreeGrafter"/>
</dbReference>
<evidence type="ECO:0000256" key="1">
    <source>
        <dbReference type="ARBA" id="ARBA00022741"/>
    </source>
</evidence>
<dbReference type="SMART" id="SM00044">
    <property type="entry name" value="CYCc"/>
    <property type="match status" value="1"/>
</dbReference>
<dbReference type="GO" id="GO:0005524">
    <property type="term" value="F:ATP binding"/>
    <property type="evidence" value="ECO:0007669"/>
    <property type="project" value="UniProtKB-KW"/>
</dbReference>
<dbReference type="GO" id="GO:0009190">
    <property type="term" value="P:cyclic nucleotide biosynthetic process"/>
    <property type="evidence" value="ECO:0007669"/>
    <property type="project" value="InterPro"/>
</dbReference>
<dbReference type="SUPFAM" id="SSF55073">
    <property type="entry name" value="Nucleotide cyclase"/>
    <property type="match status" value="1"/>
</dbReference>
<dbReference type="InterPro" id="IPR041664">
    <property type="entry name" value="AAA_16"/>
</dbReference>
<feature type="region of interest" description="Disordered" evidence="3">
    <location>
        <begin position="685"/>
        <end position="734"/>
    </location>
</feature>
<dbReference type="Pfam" id="PF13191">
    <property type="entry name" value="AAA_16"/>
    <property type="match status" value="1"/>
</dbReference>
<evidence type="ECO:0000313" key="6">
    <source>
        <dbReference type="Proteomes" id="UP000283832"/>
    </source>
</evidence>
<evidence type="ECO:0000313" key="5">
    <source>
        <dbReference type="EMBL" id="RIV41260.1"/>
    </source>
</evidence>
<dbReference type="Pfam" id="PF00211">
    <property type="entry name" value="Guanylate_cyc"/>
    <property type="match status" value="1"/>
</dbReference>
<feature type="region of interest" description="Disordered" evidence="3">
    <location>
        <begin position="591"/>
        <end position="630"/>
    </location>
</feature>
<dbReference type="EMBL" id="QXEC01000001">
    <property type="protein sequence ID" value="RIV41260.1"/>
    <property type="molecule type" value="Genomic_DNA"/>
</dbReference>
<feature type="region of interest" description="Disordered" evidence="3">
    <location>
        <begin position="401"/>
        <end position="427"/>
    </location>
</feature>
<keyword evidence="1" id="KW-0547">Nucleotide-binding</keyword>
<feature type="compositionally biased region" description="Low complexity" evidence="3">
    <location>
        <begin position="698"/>
        <end position="707"/>
    </location>
</feature>
<dbReference type="Gene3D" id="3.40.50.300">
    <property type="entry name" value="P-loop containing nucleotide triphosphate hydrolases"/>
    <property type="match status" value="1"/>
</dbReference>
<keyword evidence="6" id="KW-1185">Reference proteome</keyword>
<gene>
    <name evidence="5" type="ORF">D2L64_00650</name>
</gene>
<sequence>MPMSTAAARGTARRLRWSVPQERRIVTVLFVDIVGSTGLVDRLDPEDVRALQRIFFGTVARVLRRWDGAVEKYVGDAVMALFGARTGDGWEAYRAVRAALEIQGALDRRPLAAAPGLRVRVGVATGEAVVDLAVGHDGGYGVASGSVITLAARLQGYAPPGGVALCPATHRAVAGLIAQRRVPAVTVAGKSLPVDVWHATGTLRPGPPRSGGPLVGRRRELATARDRLAEAIHGRGPRRLLLVGAPGSGRSRLLHELARAVPTMDGEPVQWCATGCPPYPDGPLAPVADLLRALAGARATDSPEVVRRGLAATLAGQVPPECLAPALGTVAGLLGATGAAAGARAMVCWREVLLALARRRPVVLAVDDLDRAAPVLRRHLDALVDRATADGLPLVLVATAGGEDATPGHPAPGRPGPGVAGRDGTPGRPVARVWMRPLDAVTTGRLLRRLLRRAGRPTELVRQLVPLVGGNPGHAVAYVRALDGDDGTRPAVPESVRRLAEARLDRLDPPLRAALMAVATLPVGATTAATARALSWPVDRTASALRALSAAGLLGALPAGGYGITDPVLREVAGVRLPRALRAVFARRADTTPRTEPQVDTTPPVPVGRVGEIGAGSELRQEDPDPVPGELGGRRVVVGHGRIGEQVSHPGVAVDHQVGTGGGQLPPPLLDLVGQVVGVRIGQVQVDPQPGPDRRRAATGAVQQQQAGGVGALGEQRAGDPGAHREAGQDGLGRQFVEGRPGPVEYDLLADLVEQGEARLDGVDRRHPVQVGRGHLVPGGAQPIGGGQHGRPQSVDGVEECHVSHADILPDSCDDPGPARGAAARVPGGPAPARRGPVTARGRTAFARGGAAVAGRVSRAYRNRAPDPGPPAWGPARWPGAGFGCGPGTPRPPPRRPGSP</sequence>
<organism evidence="5 6">
    <name type="scientific">Micromonospora radicis</name>
    <dbReference type="NCBI Taxonomy" id="1894971"/>
    <lineage>
        <taxon>Bacteria</taxon>
        <taxon>Bacillati</taxon>
        <taxon>Actinomycetota</taxon>
        <taxon>Actinomycetes</taxon>
        <taxon>Micromonosporales</taxon>
        <taxon>Micromonosporaceae</taxon>
        <taxon>Micromonospora</taxon>
    </lineage>
</organism>
<dbReference type="GO" id="GO:0004016">
    <property type="term" value="F:adenylate cyclase activity"/>
    <property type="evidence" value="ECO:0007669"/>
    <property type="project" value="UniProtKB-ARBA"/>
</dbReference>
<dbReference type="AlphaFoldDB" id="A0A418N0D3"/>
<dbReference type="SUPFAM" id="SSF52540">
    <property type="entry name" value="P-loop containing nucleoside triphosphate hydrolases"/>
    <property type="match status" value="1"/>
</dbReference>
<feature type="compositionally biased region" description="Pro residues" evidence="3">
    <location>
        <begin position="889"/>
        <end position="900"/>
    </location>
</feature>
<dbReference type="InterPro" id="IPR029787">
    <property type="entry name" value="Nucleotide_cyclase"/>
</dbReference>
<feature type="region of interest" description="Disordered" evidence="3">
    <location>
        <begin position="812"/>
        <end position="900"/>
    </location>
</feature>
<dbReference type="Proteomes" id="UP000283832">
    <property type="component" value="Unassembled WGS sequence"/>
</dbReference>
<dbReference type="Gene3D" id="3.30.70.1230">
    <property type="entry name" value="Nucleotide cyclase"/>
    <property type="match status" value="1"/>
</dbReference>
<dbReference type="InterPro" id="IPR001054">
    <property type="entry name" value="A/G_cyclase"/>
</dbReference>
<proteinExistence type="predicted"/>
<dbReference type="CDD" id="cd07302">
    <property type="entry name" value="CHD"/>
    <property type="match status" value="1"/>
</dbReference>
<dbReference type="InterPro" id="IPR027417">
    <property type="entry name" value="P-loop_NTPase"/>
</dbReference>
<reference evidence="5 6" key="1">
    <citation type="submission" date="2018-08" db="EMBL/GenBank/DDBJ databases">
        <title>Jishengella sp. nov., isolated from a root of Azadirachta indica A. Juss. var. siamensis Valenton.</title>
        <authorList>
            <person name="Kuncharoen N."/>
            <person name="Tanasupawat S."/>
            <person name="Kudo T."/>
            <person name="Ohkuma M."/>
        </authorList>
    </citation>
    <scope>NUCLEOTIDE SEQUENCE [LARGE SCALE GENOMIC DNA]</scope>
    <source>
        <strain evidence="5 6">AZ1-13</strain>
    </source>
</reference>
<keyword evidence="2" id="KW-0067">ATP-binding</keyword>
<comment type="caution">
    <text evidence="5">The sequence shown here is derived from an EMBL/GenBank/DDBJ whole genome shotgun (WGS) entry which is preliminary data.</text>
</comment>
<feature type="compositionally biased region" description="Low complexity" evidence="3">
    <location>
        <begin position="816"/>
        <end position="860"/>
    </location>
</feature>
<dbReference type="GO" id="GO:0035556">
    <property type="term" value="P:intracellular signal transduction"/>
    <property type="evidence" value="ECO:0007669"/>
    <property type="project" value="InterPro"/>
</dbReference>
<name>A0A418N0D3_9ACTN</name>
<accession>A0A418N0D3</accession>
<dbReference type="PANTHER" id="PTHR16305">
    <property type="entry name" value="TESTICULAR SOLUBLE ADENYLYL CYCLASE"/>
    <property type="match status" value="1"/>
</dbReference>
<evidence type="ECO:0000256" key="3">
    <source>
        <dbReference type="SAM" id="MobiDB-lite"/>
    </source>
</evidence>
<protein>
    <submittedName>
        <fullName evidence="5">Adenylyl cyclase class-3/4/guanylyl cyclase</fullName>
    </submittedName>
</protein>
<evidence type="ECO:0000259" key="4">
    <source>
        <dbReference type="PROSITE" id="PS50125"/>
    </source>
</evidence>
<dbReference type="PROSITE" id="PS50125">
    <property type="entry name" value="GUANYLATE_CYCLASE_2"/>
    <property type="match status" value="1"/>
</dbReference>
<feature type="domain" description="Guanylate cyclase" evidence="4">
    <location>
        <begin position="27"/>
        <end position="155"/>
    </location>
</feature>